<evidence type="ECO:0000313" key="3">
    <source>
        <dbReference type="Proteomes" id="UP000824165"/>
    </source>
</evidence>
<dbReference type="InterPro" id="IPR023346">
    <property type="entry name" value="Lysozyme-like_dom_sf"/>
</dbReference>
<proteinExistence type="predicted"/>
<dbReference type="CDD" id="cd16896">
    <property type="entry name" value="LT_Slt70-like"/>
    <property type="match status" value="1"/>
</dbReference>
<reference evidence="2" key="1">
    <citation type="submission" date="2020-10" db="EMBL/GenBank/DDBJ databases">
        <authorList>
            <person name="Gilroy R."/>
        </authorList>
    </citation>
    <scope>NUCLEOTIDE SEQUENCE</scope>
    <source>
        <strain evidence="2">CHK181-108</strain>
    </source>
</reference>
<evidence type="ECO:0000259" key="1">
    <source>
        <dbReference type="Pfam" id="PF01464"/>
    </source>
</evidence>
<comment type="caution">
    <text evidence="2">The sequence shown here is derived from an EMBL/GenBank/DDBJ whole genome shotgun (WGS) entry which is preliminary data.</text>
</comment>
<gene>
    <name evidence="2" type="ORF">IAA60_07300</name>
</gene>
<organism evidence="2 3">
    <name type="scientific">Candidatus Ornithomonoglobus intestinigallinarum</name>
    <dbReference type="NCBI Taxonomy" id="2840894"/>
    <lineage>
        <taxon>Bacteria</taxon>
        <taxon>Bacillati</taxon>
        <taxon>Bacillota</taxon>
        <taxon>Clostridia</taxon>
        <taxon>Candidatus Ornithomonoglobus</taxon>
    </lineage>
</organism>
<dbReference type="Pfam" id="PF01464">
    <property type="entry name" value="SLT"/>
    <property type="match status" value="1"/>
</dbReference>
<dbReference type="EMBL" id="DVLU01000073">
    <property type="protein sequence ID" value="HIT85692.1"/>
    <property type="molecule type" value="Genomic_DNA"/>
</dbReference>
<dbReference type="PANTHER" id="PTHR37423">
    <property type="entry name" value="SOLUBLE LYTIC MUREIN TRANSGLYCOSYLASE-RELATED"/>
    <property type="match status" value="1"/>
</dbReference>
<reference evidence="2" key="2">
    <citation type="journal article" date="2021" name="PeerJ">
        <title>Extensive microbial diversity within the chicken gut microbiome revealed by metagenomics and culture.</title>
        <authorList>
            <person name="Gilroy R."/>
            <person name="Ravi A."/>
            <person name="Getino M."/>
            <person name="Pursley I."/>
            <person name="Horton D.L."/>
            <person name="Alikhan N.F."/>
            <person name="Baker D."/>
            <person name="Gharbi K."/>
            <person name="Hall N."/>
            <person name="Watson M."/>
            <person name="Adriaenssens E.M."/>
            <person name="Foster-Nyarko E."/>
            <person name="Jarju S."/>
            <person name="Secka A."/>
            <person name="Antonio M."/>
            <person name="Oren A."/>
            <person name="Chaudhuri R.R."/>
            <person name="La Ragione R."/>
            <person name="Hildebrand F."/>
            <person name="Pallen M.J."/>
        </authorList>
    </citation>
    <scope>NUCLEOTIDE SEQUENCE</scope>
    <source>
        <strain evidence="2">CHK181-108</strain>
    </source>
</reference>
<evidence type="ECO:0000313" key="2">
    <source>
        <dbReference type="EMBL" id="HIT85692.1"/>
    </source>
</evidence>
<protein>
    <submittedName>
        <fullName evidence="2">Lytic transglycosylase domain-containing protein</fullName>
    </submittedName>
</protein>
<feature type="domain" description="Transglycosylase SLT" evidence="1">
    <location>
        <begin position="42"/>
        <end position="147"/>
    </location>
</feature>
<name>A0A9D1H4T1_9FIRM</name>
<dbReference type="Gene3D" id="1.10.530.10">
    <property type="match status" value="1"/>
</dbReference>
<dbReference type="SUPFAM" id="SSF53955">
    <property type="entry name" value="Lysozyme-like"/>
    <property type="match status" value="1"/>
</dbReference>
<dbReference type="Proteomes" id="UP000824165">
    <property type="component" value="Unassembled WGS sequence"/>
</dbReference>
<dbReference type="AlphaFoldDB" id="A0A9D1H4T1"/>
<sequence length="183" mass="20563">MTIGKFLKIILVMAALVVAAFAVKSGYNTGEQTTYPVAYSELIYKYADENELDPYLVMAVIKVESNFVPEAHSGYAGGLMQLTEETAQWNADDMGITYYDYMDPETNIMLGCHYLKHLIDVYEVVDTALAAYNGGMGNVASWLSDSRYSDDGITLKDIPFPETKNYVVRVNEAWTHYRETFGQ</sequence>
<accession>A0A9D1H4T1</accession>
<dbReference type="PANTHER" id="PTHR37423:SF2">
    <property type="entry name" value="MEMBRANE-BOUND LYTIC MUREIN TRANSGLYCOSYLASE C"/>
    <property type="match status" value="1"/>
</dbReference>
<dbReference type="InterPro" id="IPR008258">
    <property type="entry name" value="Transglycosylase_SLT_dom_1"/>
</dbReference>